<dbReference type="PANTHER" id="PTHR11941:SF54">
    <property type="entry name" value="ENOYL-COA HYDRATASE, MITOCHONDRIAL"/>
    <property type="match status" value="1"/>
</dbReference>
<sequence>MDAPVLFEKKGKTAYVILNRPEHNNAINLNMRKALCDAWEEIEKNQDIFSVILTGGEKVFSAGQDLTELSAFREKEPFAELPLNNLETFGQNVKKPVIAAISGHCLGSGFLLTLVCSDVRIASETALFGMPEVKVGVPPAFGIPAILSRHFPPALTAELLLFGNTIDAHTAYRIGFVNEVVPIKEMLLKAEQYAHQVNEMSSLIVGNIKDVLRKVTAPDPMAIAYSNAMCMLGRHSEDYVEGPRAFKEKRKPVWKGR</sequence>
<dbReference type="InterPro" id="IPR014748">
    <property type="entry name" value="Enoyl-CoA_hydra_C"/>
</dbReference>
<proteinExistence type="inferred from homology"/>
<evidence type="ECO:0000256" key="2">
    <source>
        <dbReference type="ARBA" id="ARBA00023239"/>
    </source>
</evidence>
<dbReference type="AlphaFoldDB" id="A0A7V3KNL3"/>
<name>A0A7V3KNL3_UNCW3</name>
<reference evidence="3" key="1">
    <citation type="journal article" date="2020" name="mSystems">
        <title>Genome- and Community-Level Interaction Insights into Carbon Utilization and Element Cycling Functions of Hydrothermarchaeota in Hydrothermal Sediment.</title>
        <authorList>
            <person name="Zhou Z."/>
            <person name="Liu Y."/>
            <person name="Xu W."/>
            <person name="Pan J."/>
            <person name="Luo Z.H."/>
            <person name="Li M."/>
        </authorList>
    </citation>
    <scope>NUCLEOTIDE SEQUENCE [LARGE SCALE GENOMIC DNA]</scope>
    <source>
        <strain evidence="3">SpSt-754</strain>
    </source>
</reference>
<comment type="similarity">
    <text evidence="1">Belongs to the enoyl-CoA hydratase/isomerase family.</text>
</comment>
<dbReference type="Gene3D" id="3.90.226.10">
    <property type="entry name" value="2-enoyl-CoA Hydratase, Chain A, domain 1"/>
    <property type="match status" value="1"/>
</dbReference>
<dbReference type="SUPFAM" id="SSF52096">
    <property type="entry name" value="ClpP/crotonase"/>
    <property type="match status" value="1"/>
</dbReference>
<dbReference type="GO" id="GO:0006635">
    <property type="term" value="P:fatty acid beta-oxidation"/>
    <property type="evidence" value="ECO:0007669"/>
    <property type="project" value="TreeGrafter"/>
</dbReference>
<evidence type="ECO:0000313" key="3">
    <source>
        <dbReference type="EMBL" id="HGB36002.1"/>
    </source>
</evidence>
<gene>
    <name evidence="3" type="ORF">ENV38_03760</name>
</gene>
<dbReference type="InterPro" id="IPR001753">
    <property type="entry name" value="Enoyl-CoA_hydra/iso"/>
</dbReference>
<dbReference type="CDD" id="cd06558">
    <property type="entry name" value="crotonase-like"/>
    <property type="match status" value="1"/>
</dbReference>
<dbReference type="InterPro" id="IPR029045">
    <property type="entry name" value="ClpP/crotonase-like_dom_sf"/>
</dbReference>
<dbReference type="Gene3D" id="1.10.12.10">
    <property type="entry name" value="Lyase 2-enoyl-coa Hydratase, Chain A, domain 2"/>
    <property type="match status" value="1"/>
</dbReference>
<protein>
    <recommendedName>
        <fullName evidence="4">Enoyl-CoA hydratase/isomerase family protein</fullName>
    </recommendedName>
</protein>
<organism evidence="3">
    <name type="scientific">candidate division WOR-3 bacterium</name>
    <dbReference type="NCBI Taxonomy" id="2052148"/>
    <lineage>
        <taxon>Bacteria</taxon>
        <taxon>Bacteria division WOR-3</taxon>
    </lineage>
</organism>
<dbReference type="GO" id="GO:0016829">
    <property type="term" value="F:lyase activity"/>
    <property type="evidence" value="ECO:0007669"/>
    <property type="project" value="UniProtKB-KW"/>
</dbReference>
<evidence type="ECO:0008006" key="4">
    <source>
        <dbReference type="Google" id="ProtNLM"/>
    </source>
</evidence>
<dbReference type="Pfam" id="PF00378">
    <property type="entry name" value="ECH_1"/>
    <property type="match status" value="1"/>
</dbReference>
<evidence type="ECO:0000256" key="1">
    <source>
        <dbReference type="ARBA" id="ARBA00005254"/>
    </source>
</evidence>
<dbReference type="EMBL" id="DTGD01000141">
    <property type="protein sequence ID" value="HGB36002.1"/>
    <property type="molecule type" value="Genomic_DNA"/>
</dbReference>
<accession>A0A7V3KNL3</accession>
<comment type="caution">
    <text evidence="3">The sequence shown here is derived from an EMBL/GenBank/DDBJ whole genome shotgun (WGS) entry which is preliminary data.</text>
</comment>
<dbReference type="PANTHER" id="PTHR11941">
    <property type="entry name" value="ENOYL-COA HYDRATASE-RELATED"/>
    <property type="match status" value="1"/>
</dbReference>
<keyword evidence="2" id="KW-0456">Lyase</keyword>